<evidence type="ECO:0000256" key="2">
    <source>
        <dbReference type="SAM" id="Phobius"/>
    </source>
</evidence>
<dbReference type="Proteomes" id="UP000054321">
    <property type="component" value="Unassembled WGS sequence"/>
</dbReference>
<proteinExistence type="predicted"/>
<evidence type="ECO:0000256" key="1">
    <source>
        <dbReference type="SAM" id="MobiDB-lite"/>
    </source>
</evidence>
<organism evidence="3 4">
    <name type="scientific">Oidiodendron maius (strain Zn)</name>
    <dbReference type="NCBI Taxonomy" id="913774"/>
    <lineage>
        <taxon>Eukaryota</taxon>
        <taxon>Fungi</taxon>
        <taxon>Dikarya</taxon>
        <taxon>Ascomycota</taxon>
        <taxon>Pezizomycotina</taxon>
        <taxon>Leotiomycetes</taxon>
        <taxon>Leotiomycetes incertae sedis</taxon>
        <taxon>Myxotrichaceae</taxon>
        <taxon>Oidiodendron</taxon>
    </lineage>
</organism>
<keyword evidence="2" id="KW-1133">Transmembrane helix</keyword>
<dbReference type="PANTHER" id="PTHR28112:SF1">
    <property type="entry name" value="SRP-INDEPENDENT TARGETING PROTEIN 3"/>
    <property type="match status" value="1"/>
</dbReference>
<dbReference type="GO" id="GO:0045047">
    <property type="term" value="P:protein targeting to ER"/>
    <property type="evidence" value="ECO:0007669"/>
    <property type="project" value="InterPro"/>
</dbReference>
<gene>
    <name evidence="3" type="ORF">OIDMADRAFT_19967</name>
</gene>
<dbReference type="InterPro" id="IPR012098">
    <property type="entry name" value="SND3_fun"/>
</dbReference>
<dbReference type="OrthoDB" id="18139at2759"/>
<feature type="transmembrane region" description="Helical" evidence="2">
    <location>
        <begin position="30"/>
        <end position="51"/>
    </location>
</feature>
<accession>A0A0C3DAU7</accession>
<reference evidence="3 4" key="1">
    <citation type="submission" date="2014-04" db="EMBL/GenBank/DDBJ databases">
        <authorList>
            <consortium name="DOE Joint Genome Institute"/>
            <person name="Kuo A."/>
            <person name="Martino E."/>
            <person name="Perotto S."/>
            <person name="Kohler A."/>
            <person name="Nagy L.G."/>
            <person name="Floudas D."/>
            <person name="Copeland A."/>
            <person name="Barry K.W."/>
            <person name="Cichocki N."/>
            <person name="Veneault-Fourrey C."/>
            <person name="LaButti K."/>
            <person name="Lindquist E.A."/>
            <person name="Lipzen A."/>
            <person name="Lundell T."/>
            <person name="Morin E."/>
            <person name="Murat C."/>
            <person name="Sun H."/>
            <person name="Tunlid A."/>
            <person name="Henrissat B."/>
            <person name="Grigoriev I.V."/>
            <person name="Hibbett D.S."/>
            <person name="Martin F."/>
            <person name="Nordberg H.P."/>
            <person name="Cantor M.N."/>
            <person name="Hua S.X."/>
        </authorList>
    </citation>
    <scope>NUCLEOTIDE SEQUENCE [LARGE SCALE GENOMIC DNA]</scope>
    <source>
        <strain evidence="3 4">Zn</strain>
    </source>
</reference>
<dbReference type="EMBL" id="KN832879">
    <property type="protein sequence ID" value="KIM99052.1"/>
    <property type="molecule type" value="Genomic_DNA"/>
</dbReference>
<dbReference type="GO" id="GO:0005739">
    <property type="term" value="C:mitochondrion"/>
    <property type="evidence" value="ECO:0007669"/>
    <property type="project" value="TreeGrafter"/>
</dbReference>
<evidence type="ECO:0000313" key="3">
    <source>
        <dbReference type="EMBL" id="KIM99052.1"/>
    </source>
</evidence>
<dbReference type="STRING" id="913774.A0A0C3DAU7"/>
<sequence>MALSPQITNLVIILGMMQVSKRIPFDDPQVLMLVRGAYVLSNLIIVAVYAYTHMKINKKKDLTTLKYVEQPQMGSAEEPKLITTTVHQYDVDQMKSLYKAQAMGVAMMAVMHLYFKYTNPLLIQSIIPLKGAFEGNMVKIHLFGQPAVGDMKRPFKAPAGIMSNLTGGAAAQSQDKKSIAAAEKAGRGGVKDE</sequence>
<dbReference type="HOGENOM" id="CLU_099163_0_0_1"/>
<dbReference type="InParanoid" id="A0A0C3DAU7"/>
<evidence type="ECO:0008006" key="5">
    <source>
        <dbReference type="Google" id="ProtNLM"/>
    </source>
</evidence>
<dbReference type="AlphaFoldDB" id="A0A0C3DAU7"/>
<keyword evidence="4" id="KW-1185">Reference proteome</keyword>
<name>A0A0C3DAU7_OIDMZ</name>
<dbReference type="PIRSF" id="PIRSF008756">
    <property type="entry name" value="P_tr_PHO88"/>
    <property type="match status" value="1"/>
</dbReference>
<dbReference type="Pfam" id="PF10032">
    <property type="entry name" value="Pho88"/>
    <property type="match status" value="1"/>
</dbReference>
<dbReference type="FunCoup" id="A0A0C3DAU7">
    <property type="interactions" value="311"/>
</dbReference>
<evidence type="ECO:0000313" key="4">
    <source>
        <dbReference type="Proteomes" id="UP000054321"/>
    </source>
</evidence>
<keyword evidence="2" id="KW-0812">Transmembrane</keyword>
<feature type="region of interest" description="Disordered" evidence="1">
    <location>
        <begin position="168"/>
        <end position="193"/>
    </location>
</feature>
<dbReference type="GO" id="GO:0005783">
    <property type="term" value="C:endoplasmic reticulum"/>
    <property type="evidence" value="ECO:0007669"/>
    <property type="project" value="InterPro"/>
</dbReference>
<keyword evidence="2" id="KW-0472">Membrane</keyword>
<reference evidence="4" key="2">
    <citation type="submission" date="2015-01" db="EMBL/GenBank/DDBJ databases">
        <title>Evolutionary Origins and Diversification of the Mycorrhizal Mutualists.</title>
        <authorList>
            <consortium name="DOE Joint Genome Institute"/>
            <consortium name="Mycorrhizal Genomics Consortium"/>
            <person name="Kohler A."/>
            <person name="Kuo A."/>
            <person name="Nagy L.G."/>
            <person name="Floudas D."/>
            <person name="Copeland A."/>
            <person name="Barry K.W."/>
            <person name="Cichocki N."/>
            <person name="Veneault-Fourrey C."/>
            <person name="LaButti K."/>
            <person name="Lindquist E.A."/>
            <person name="Lipzen A."/>
            <person name="Lundell T."/>
            <person name="Morin E."/>
            <person name="Murat C."/>
            <person name="Riley R."/>
            <person name="Ohm R."/>
            <person name="Sun H."/>
            <person name="Tunlid A."/>
            <person name="Henrissat B."/>
            <person name="Grigoriev I.V."/>
            <person name="Hibbett D.S."/>
            <person name="Martin F."/>
        </authorList>
    </citation>
    <scope>NUCLEOTIDE SEQUENCE [LARGE SCALE GENOMIC DNA]</scope>
    <source>
        <strain evidence="4">Zn</strain>
    </source>
</reference>
<protein>
    <recommendedName>
        <fullName evidence="5">Inorganic phosphate transporter</fullName>
    </recommendedName>
</protein>
<dbReference type="PANTHER" id="PTHR28112">
    <property type="entry name" value="SRP-INDEPENDENT TARGETING PROTEIN 3"/>
    <property type="match status" value="1"/>
</dbReference>
<feature type="compositionally biased region" description="Basic and acidic residues" evidence="1">
    <location>
        <begin position="174"/>
        <end position="193"/>
    </location>
</feature>